<dbReference type="GO" id="GO:0000271">
    <property type="term" value="P:polysaccharide biosynthetic process"/>
    <property type="evidence" value="ECO:0007669"/>
    <property type="project" value="TreeGrafter"/>
</dbReference>
<dbReference type="EMBL" id="SJTG01000002">
    <property type="protein sequence ID" value="TCI10915.1"/>
    <property type="molecule type" value="Genomic_DNA"/>
</dbReference>
<feature type="transmembrane region" description="Helical" evidence="1">
    <location>
        <begin position="172"/>
        <end position="187"/>
    </location>
</feature>
<feature type="transmembrane region" description="Helical" evidence="1">
    <location>
        <begin position="193"/>
        <end position="213"/>
    </location>
</feature>
<keyword evidence="1" id="KW-0472">Membrane</keyword>
<feature type="transmembrane region" description="Helical" evidence="1">
    <location>
        <begin position="88"/>
        <end position="106"/>
    </location>
</feature>
<dbReference type="InterPro" id="IPR002656">
    <property type="entry name" value="Acyl_transf_3_dom"/>
</dbReference>
<dbReference type="PANTHER" id="PTHR23028">
    <property type="entry name" value="ACETYLTRANSFERASE"/>
    <property type="match status" value="1"/>
</dbReference>
<dbReference type="GO" id="GO:0016747">
    <property type="term" value="F:acyltransferase activity, transferring groups other than amino-acyl groups"/>
    <property type="evidence" value="ECO:0007669"/>
    <property type="project" value="InterPro"/>
</dbReference>
<sequence>MSASQALPSYHRSLRHIDGSSVGSFRLLLAIAVLISHSGYWFHGASQGVVAVVSFFVISGYVTTALIEKHYNDIAKTPAFLLDRVMRLFPQYLFYLVICIVLIWMGKGEIAPWLSISPQAVAMNALMVPTNFYMLSDWVQPMNPPTWTLGLEFTFYILAPALILWRFRTTSFVLSFVVFLMAFYGVIDTDMYGYRLIAGTLFIFLCGSFMRTSATRTQRILVGAAWIASWGLLGAIVLTSRFDAHYNIEMVVGLIIGIPAVALLSKVRYRRLDEVFGNISYGVYLNHFPIQWALALCGLWTDGWPARILLIVLAFGVSWLTYTCIERPVIRARHRLRRQAQVEVLPVVDVEAS</sequence>
<keyword evidence="1" id="KW-1133">Transmembrane helix</keyword>
<keyword evidence="1" id="KW-0812">Transmembrane</keyword>
<feature type="transmembrane region" description="Helical" evidence="1">
    <location>
        <begin position="307"/>
        <end position="325"/>
    </location>
</feature>
<evidence type="ECO:0000256" key="1">
    <source>
        <dbReference type="SAM" id="Phobius"/>
    </source>
</evidence>
<keyword evidence="3" id="KW-0808">Transferase</keyword>
<feature type="transmembrane region" description="Helical" evidence="1">
    <location>
        <begin position="250"/>
        <end position="269"/>
    </location>
</feature>
<reference evidence="3 4" key="1">
    <citation type="submission" date="2019-02" db="EMBL/GenBank/DDBJ databases">
        <title>Dyella amyloliquefaciens sp. nov., isolated from forest soil.</title>
        <authorList>
            <person name="Gao Z.-H."/>
            <person name="Qiu L.-H."/>
        </authorList>
    </citation>
    <scope>NUCLEOTIDE SEQUENCE [LARGE SCALE GENOMIC DNA]</scope>
    <source>
        <strain evidence="3 4">KACC 12747</strain>
    </source>
</reference>
<feature type="transmembrane region" description="Helical" evidence="1">
    <location>
        <begin position="220"/>
        <end position="238"/>
    </location>
</feature>
<keyword evidence="3" id="KW-0012">Acyltransferase</keyword>
<feature type="transmembrane region" description="Helical" evidence="1">
    <location>
        <begin position="281"/>
        <end position="301"/>
    </location>
</feature>
<feature type="transmembrane region" description="Helical" evidence="1">
    <location>
        <begin position="21"/>
        <end position="42"/>
    </location>
</feature>
<proteinExistence type="predicted"/>
<accession>A0A4R0YS99</accession>
<dbReference type="PANTHER" id="PTHR23028:SF53">
    <property type="entry name" value="ACYL_TRANSF_3 DOMAIN-CONTAINING PROTEIN"/>
    <property type="match status" value="1"/>
</dbReference>
<gene>
    <name evidence="3" type="ORF">EZM97_18945</name>
</gene>
<dbReference type="GO" id="GO:0016020">
    <property type="term" value="C:membrane"/>
    <property type="evidence" value="ECO:0007669"/>
    <property type="project" value="TreeGrafter"/>
</dbReference>
<feature type="transmembrane region" description="Helical" evidence="1">
    <location>
        <begin position="48"/>
        <end position="67"/>
    </location>
</feature>
<organism evidence="3 4">
    <name type="scientific">Dyella soli</name>
    <dbReference type="NCBI Taxonomy" id="522319"/>
    <lineage>
        <taxon>Bacteria</taxon>
        <taxon>Pseudomonadati</taxon>
        <taxon>Pseudomonadota</taxon>
        <taxon>Gammaproteobacteria</taxon>
        <taxon>Lysobacterales</taxon>
        <taxon>Rhodanobacteraceae</taxon>
        <taxon>Dyella</taxon>
    </lineage>
</organism>
<name>A0A4R0YS99_9GAMM</name>
<dbReference type="Proteomes" id="UP000291822">
    <property type="component" value="Unassembled WGS sequence"/>
</dbReference>
<dbReference type="Pfam" id="PF01757">
    <property type="entry name" value="Acyl_transf_3"/>
    <property type="match status" value="1"/>
</dbReference>
<evidence type="ECO:0000313" key="3">
    <source>
        <dbReference type="EMBL" id="TCI10915.1"/>
    </source>
</evidence>
<evidence type="ECO:0000313" key="4">
    <source>
        <dbReference type="Proteomes" id="UP000291822"/>
    </source>
</evidence>
<dbReference type="AlphaFoldDB" id="A0A4R0YS99"/>
<evidence type="ECO:0000259" key="2">
    <source>
        <dbReference type="Pfam" id="PF01757"/>
    </source>
</evidence>
<comment type="caution">
    <text evidence="3">The sequence shown here is derived from an EMBL/GenBank/DDBJ whole genome shotgun (WGS) entry which is preliminary data.</text>
</comment>
<dbReference type="InterPro" id="IPR050879">
    <property type="entry name" value="Acyltransferase_3"/>
</dbReference>
<protein>
    <submittedName>
        <fullName evidence="3">Acyltransferase</fullName>
    </submittedName>
</protein>
<feature type="domain" description="Acyltransferase 3" evidence="2">
    <location>
        <begin position="25"/>
        <end position="322"/>
    </location>
</feature>
<keyword evidence="4" id="KW-1185">Reference proteome</keyword>
<feature type="transmembrane region" description="Helical" evidence="1">
    <location>
        <begin position="147"/>
        <end position="165"/>
    </location>
</feature>